<keyword evidence="7" id="KW-1185">Reference proteome</keyword>
<proteinExistence type="predicted"/>
<dbReference type="GO" id="GO:0006633">
    <property type="term" value="P:fatty acid biosynthetic process"/>
    <property type="evidence" value="ECO:0007669"/>
    <property type="project" value="TreeGrafter"/>
</dbReference>
<dbReference type="InterPro" id="IPR050091">
    <property type="entry name" value="PKS_NRPS_Biosynth_Enz"/>
</dbReference>
<evidence type="ECO:0000256" key="3">
    <source>
        <dbReference type="ARBA" id="ARBA00023002"/>
    </source>
</evidence>
<dbReference type="Proteomes" id="UP001303473">
    <property type="component" value="Unassembled WGS sequence"/>
</dbReference>
<dbReference type="SMART" id="SM00823">
    <property type="entry name" value="PKS_PP"/>
    <property type="match status" value="1"/>
</dbReference>
<protein>
    <submittedName>
        <fullName evidence="6">Lovastatin diketide synthase</fullName>
    </submittedName>
</protein>
<accession>A0AAN6S2A8</accession>
<dbReference type="GO" id="GO:0016491">
    <property type="term" value="F:oxidoreductase activity"/>
    <property type="evidence" value="ECO:0007669"/>
    <property type="project" value="UniProtKB-KW"/>
</dbReference>
<dbReference type="SUPFAM" id="SSF51735">
    <property type="entry name" value="NAD(P)-binding Rossmann-fold domains"/>
    <property type="match status" value="1"/>
</dbReference>
<dbReference type="InterPro" id="IPR013968">
    <property type="entry name" value="PKS_KR"/>
</dbReference>
<dbReference type="GO" id="GO:0004312">
    <property type="term" value="F:fatty acid synthase activity"/>
    <property type="evidence" value="ECO:0007669"/>
    <property type="project" value="TreeGrafter"/>
</dbReference>
<gene>
    <name evidence="6" type="ORF">QBC46DRAFT_366283</name>
</gene>
<evidence type="ECO:0000313" key="7">
    <source>
        <dbReference type="Proteomes" id="UP001303473"/>
    </source>
</evidence>
<evidence type="ECO:0000313" key="6">
    <source>
        <dbReference type="EMBL" id="KAK3937383.1"/>
    </source>
</evidence>
<evidence type="ECO:0000259" key="4">
    <source>
        <dbReference type="SMART" id="SM00822"/>
    </source>
</evidence>
<keyword evidence="2" id="KW-0597">Phosphoprotein</keyword>
<evidence type="ECO:0000259" key="5">
    <source>
        <dbReference type="SMART" id="SM00823"/>
    </source>
</evidence>
<name>A0AAN6S2A8_9PEZI</name>
<dbReference type="InterPro" id="IPR036291">
    <property type="entry name" value="NAD(P)-bd_dom_sf"/>
</dbReference>
<comment type="caution">
    <text evidence="6">The sequence shown here is derived from an EMBL/GenBank/DDBJ whole genome shotgun (WGS) entry which is preliminary data.</text>
</comment>
<dbReference type="Gene3D" id="3.40.50.720">
    <property type="entry name" value="NAD(P)-binding Rossmann-like Domain"/>
    <property type="match status" value="1"/>
</dbReference>
<dbReference type="InterPro" id="IPR036736">
    <property type="entry name" value="ACP-like_sf"/>
</dbReference>
<dbReference type="PANTHER" id="PTHR43775">
    <property type="entry name" value="FATTY ACID SYNTHASE"/>
    <property type="match status" value="1"/>
</dbReference>
<dbReference type="InterPro" id="IPR057326">
    <property type="entry name" value="KR_dom"/>
</dbReference>
<reference evidence="7" key="1">
    <citation type="journal article" date="2023" name="Mol. Phylogenet. Evol.">
        <title>Genome-scale phylogeny and comparative genomics of the fungal order Sordariales.</title>
        <authorList>
            <person name="Hensen N."/>
            <person name="Bonometti L."/>
            <person name="Westerberg I."/>
            <person name="Brannstrom I.O."/>
            <person name="Guillou S."/>
            <person name="Cros-Aarteil S."/>
            <person name="Calhoun S."/>
            <person name="Haridas S."/>
            <person name="Kuo A."/>
            <person name="Mondo S."/>
            <person name="Pangilinan J."/>
            <person name="Riley R."/>
            <person name="LaButti K."/>
            <person name="Andreopoulos B."/>
            <person name="Lipzen A."/>
            <person name="Chen C."/>
            <person name="Yan M."/>
            <person name="Daum C."/>
            <person name="Ng V."/>
            <person name="Clum A."/>
            <person name="Steindorff A."/>
            <person name="Ohm R.A."/>
            <person name="Martin F."/>
            <person name="Silar P."/>
            <person name="Natvig D.O."/>
            <person name="Lalanne C."/>
            <person name="Gautier V."/>
            <person name="Ament-Velasquez S.L."/>
            <person name="Kruys A."/>
            <person name="Hutchinson M.I."/>
            <person name="Powell A.J."/>
            <person name="Barry K."/>
            <person name="Miller A.N."/>
            <person name="Grigoriev I.V."/>
            <person name="Debuchy R."/>
            <person name="Gladieux P."/>
            <person name="Hiltunen Thoren M."/>
            <person name="Johannesson H."/>
        </authorList>
    </citation>
    <scope>NUCLEOTIDE SEQUENCE [LARGE SCALE GENOMIC DNA]</scope>
    <source>
        <strain evidence="7">CBS 340.73</strain>
    </source>
</reference>
<dbReference type="AlphaFoldDB" id="A0AAN6S2A8"/>
<dbReference type="GO" id="GO:0031177">
    <property type="term" value="F:phosphopantetheine binding"/>
    <property type="evidence" value="ECO:0007669"/>
    <property type="project" value="InterPro"/>
</dbReference>
<keyword evidence="3" id="KW-0560">Oxidoreductase</keyword>
<dbReference type="EMBL" id="MU853856">
    <property type="protein sequence ID" value="KAK3937383.1"/>
    <property type="molecule type" value="Genomic_DNA"/>
</dbReference>
<keyword evidence="1" id="KW-0596">Phosphopantetheine</keyword>
<dbReference type="Pfam" id="PF08659">
    <property type="entry name" value="KR"/>
    <property type="match status" value="1"/>
</dbReference>
<evidence type="ECO:0000256" key="1">
    <source>
        <dbReference type="ARBA" id="ARBA00022450"/>
    </source>
</evidence>
<feature type="domain" description="Ketoreductase" evidence="4">
    <location>
        <begin position="84"/>
        <end position="245"/>
    </location>
</feature>
<feature type="domain" description="Polyketide synthase-like phosphopantetheine-binding" evidence="5">
    <location>
        <begin position="338"/>
        <end position="393"/>
    </location>
</feature>
<dbReference type="GO" id="GO:0044550">
    <property type="term" value="P:secondary metabolite biosynthetic process"/>
    <property type="evidence" value="ECO:0007669"/>
    <property type="project" value="TreeGrafter"/>
</dbReference>
<sequence>MTDLLHKRPEVAYAAFQRAANMAFEQDVKPPQPLHTFSAGDVEAAFHHFAAPDAAGKRVIEMDADMAIMANVTTKPRYTSPPDATYLIAGGLGGLGRNCARWMVSRGARNLILLSRSGATSDAAKALVSELTSQGVTVCASAVDVSNLECLKQTLTSLSDMMPPIRGCVQATVVLRDNTFPNMTYSDWSVCTNSKATASWNLHTVLPSGQANYAAGNTFKDALARHRISIGEKAVSIDLGLMVGQGILAENEHLSAGLRRLGYLMDISQGEFLGLLDYCCDPELPVLPPDQAQVLVGLDTPAAAFAKGIDLHHSIRRPMFRHLFRMGSSLTTNTTMHEKGEEKDRASILRHAETDEQVEKPVHTYGIDSLVAIDLKNWFAREIGTEVQALTLLGNAPLGQVAREAV</sequence>
<dbReference type="PANTHER" id="PTHR43775:SF29">
    <property type="entry name" value="ASPERFURANONE POLYKETIDE SYNTHASE AFOG-RELATED"/>
    <property type="match status" value="1"/>
</dbReference>
<organism evidence="6 7">
    <name type="scientific">Diplogelasinospora grovesii</name>
    <dbReference type="NCBI Taxonomy" id="303347"/>
    <lineage>
        <taxon>Eukaryota</taxon>
        <taxon>Fungi</taxon>
        <taxon>Dikarya</taxon>
        <taxon>Ascomycota</taxon>
        <taxon>Pezizomycotina</taxon>
        <taxon>Sordariomycetes</taxon>
        <taxon>Sordariomycetidae</taxon>
        <taxon>Sordariales</taxon>
        <taxon>Diplogelasinosporaceae</taxon>
        <taxon>Diplogelasinospora</taxon>
    </lineage>
</organism>
<dbReference type="InterPro" id="IPR020806">
    <property type="entry name" value="PKS_PP-bd"/>
</dbReference>
<evidence type="ECO:0000256" key="2">
    <source>
        <dbReference type="ARBA" id="ARBA00022553"/>
    </source>
</evidence>
<dbReference type="SMART" id="SM00822">
    <property type="entry name" value="PKS_KR"/>
    <property type="match status" value="1"/>
</dbReference>
<dbReference type="SUPFAM" id="SSF47336">
    <property type="entry name" value="ACP-like"/>
    <property type="match status" value="1"/>
</dbReference>